<feature type="transmembrane region" description="Helical" evidence="2">
    <location>
        <begin position="20"/>
        <end position="42"/>
    </location>
</feature>
<keyword evidence="4" id="KW-1185">Reference proteome</keyword>
<dbReference type="EMBL" id="KZ819189">
    <property type="protein sequence ID" value="PWZ01798.1"/>
    <property type="molecule type" value="Genomic_DNA"/>
</dbReference>
<sequence length="157" mass="16575">MVNLTRALTILDDHGAATTLQAINNAVLYTVFAGLSTCVLSWQPTPSRHTRRSAFLLLQAETKPGAKDNDGSPYSLFDVLPASPRGGPVAPVSRSCSSSGPTSSPCGDGADLHMNLHPFGPPSAPRASSVPAETRIKHGSAVDSELRVNMPCPSRWR</sequence>
<protein>
    <submittedName>
        <fullName evidence="3">Uncharacterized protein</fullName>
    </submittedName>
</protein>
<keyword evidence="2" id="KW-0812">Transmembrane</keyword>
<evidence type="ECO:0000313" key="4">
    <source>
        <dbReference type="Proteomes" id="UP000246740"/>
    </source>
</evidence>
<evidence type="ECO:0000256" key="2">
    <source>
        <dbReference type="SAM" id="Phobius"/>
    </source>
</evidence>
<accession>A0A317XV69</accession>
<organism evidence="3 4">
    <name type="scientific">Testicularia cyperi</name>
    <dbReference type="NCBI Taxonomy" id="1882483"/>
    <lineage>
        <taxon>Eukaryota</taxon>
        <taxon>Fungi</taxon>
        <taxon>Dikarya</taxon>
        <taxon>Basidiomycota</taxon>
        <taxon>Ustilaginomycotina</taxon>
        <taxon>Ustilaginomycetes</taxon>
        <taxon>Ustilaginales</taxon>
        <taxon>Anthracoideaceae</taxon>
        <taxon>Testicularia</taxon>
    </lineage>
</organism>
<feature type="compositionally biased region" description="Low complexity" evidence="1">
    <location>
        <begin position="93"/>
        <end position="107"/>
    </location>
</feature>
<reference evidence="3 4" key="1">
    <citation type="journal article" date="2018" name="Mol. Biol. Evol.">
        <title>Broad Genomic Sampling Reveals a Smut Pathogenic Ancestry of the Fungal Clade Ustilaginomycotina.</title>
        <authorList>
            <person name="Kijpornyongpan T."/>
            <person name="Mondo S.J."/>
            <person name="Barry K."/>
            <person name="Sandor L."/>
            <person name="Lee J."/>
            <person name="Lipzen A."/>
            <person name="Pangilinan J."/>
            <person name="LaButti K."/>
            <person name="Hainaut M."/>
            <person name="Henrissat B."/>
            <person name="Grigoriev I.V."/>
            <person name="Spatafora J.W."/>
            <person name="Aime M.C."/>
        </authorList>
    </citation>
    <scope>NUCLEOTIDE SEQUENCE [LARGE SCALE GENOMIC DNA]</scope>
    <source>
        <strain evidence="3 4">MCA 3645</strain>
    </source>
</reference>
<name>A0A317XV69_9BASI</name>
<keyword evidence="2" id="KW-1133">Transmembrane helix</keyword>
<dbReference type="InParanoid" id="A0A317XV69"/>
<dbReference type="AlphaFoldDB" id="A0A317XV69"/>
<dbReference type="Proteomes" id="UP000246740">
    <property type="component" value="Unassembled WGS sequence"/>
</dbReference>
<keyword evidence="2" id="KW-0472">Membrane</keyword>
<gene>
    <name evidence="3" type="ORF">BCV70DRAFT_51445</name>
</gene>
<proteinExistence type="predicted"/>
<feature type="region of interest" description="Disordered" evidence="1">
    <location>
        <begin position="88"/>
        <end position="129"/>
    </location>
</feature>
<evidence type="ECO:0000256" key="1">
    <source>
        <dbReference type="SAM" id="MobiDB-lite"/>
    </source>
</evidence>
<evidence type="ECO:0000313" key="3">
    <source>
        <dbReference type="EMBL" id="PWZ01798.1"/>
    </source>
</evidence>